<protein>
    <recommendedName>
        <fullName evidence="4">Replication restart protein PriB</fullName>
    </recommendedName>
</protein>
<dbReference type="GO" id="GO:1990077">
    <property type="term" value="C:primosome complex"/>
    <property type="evidence" value="ECO:0007669"/>
    <property type="project" value="UniProtKB-UniRule"/>
</dbReference>
<dbReference type="AlphaFoldDB" id="A0A426QLN3"/>
<keyword evidence="2 4" id="KW-0235">DNA replication</keyword>
<evidence type="ECO:0000256" key="4">
    <source>
        <dbReference type="HAMAP-Rule" id="MF_00720"/>
    </source>
</evidence>
<keyword evidence="6" id="KW-1185">Reference proteome</keyword>
<dbReference type="HAMAP" id="MF_00720">
    <property type="entry name" value="PriB"/>
    <property type="match status" value="1"/>
</dbReference>
<comment type="subunit">
    <text evidence="4">Homodimer. Interacts with PriA and DnaT. Component of the replication restart primosome. Primosome assembly occurs via a 'hand-off' mechanism. PriA binds to replication forks, subsequently PriB then DnaT bind; DnaT then displaces ssDNA to generate the helicase loading substrate.</text>
</comment>
<keyword evidence="1 4" id="KW-0639">Primosome</keyword>
<dbReference type="NCBIfam" id="TIGR04418">
    <property type="entry name" value="PriB_gamma"/>
    <property type="match status" value="1"/>
</dbReference>
<evidence type="ECO:0000256" key="3">
    <source>
        <dbReference type="ARBA" id="ARBA00023125"/>
    </source>
</evidence>
<dbReference type="EMBL" id="QZMU01000001">
    <property type="protein sequence ID" value="RRQ22668.1"/>
    <property type="molecule type" value="Genomic_DNA"/>
</dbReference>
<evidence type="ECO:0000256" key="1">
    <source>
        <dbReference type="ARBA" id="ARBA00022515"/>
    </source>
</evidence>
<organism evidence="5 6">
    <name type="scientific">Thiohalobacter thiocyanaticus</name>
    <dbReference type="NCBI Taxonomy" id="585455"/>
    <lineage>
        <taxon>Bacteria</taxon>
        <taxon>Pseudomonadati</taxon>
        <taxon>Pseudomonadota</taxon>
        <taxon>Gammaproteobacteria</taxon>
        <taxon>Thiohalobacterales</taxon>
        <taxon>Thiohalobacteraceae</taxon>
        <taxon>Thiohalobacter</taxon>
    </lineage>
</organism>
<dbReference type="InterPro" id="IPR012340">
    <property type="entry name" value="NA-bd_OB-fold"/>
</dbReference>
<gene>
    <name evidence="4 5" type="primary">priB</name>
    <name evidence="5" type="ORF">D6C00_12515</name>
</gene>
<evidence type="ECO:0000313" key="6">
    <source>
        <dbReference type="Proteomes" id="UP000287798"/>
    </source>
</evidence>
<comment type="caution">
    <text evidence="5">The sequence shown here is derived from an EMBL/GenBank/DDBJ whole genome shotgun (WGS) entry which is preliminary data.</text>
</comment>
<dbReference type="PIRSF" id="PIRSF003135">
    <property type="entry name" value="Primosomal_n"/>
    <property type="match status" value="1"/>
</dbReference>
<dbReference type="InterPro" id="IPR000424">
    <property type="entry name" value="Primosome_PriB/ssb"/>
</dbReference>
<dbReference type="SUPFAM" id="SSF50249">
    <property type="entry name" value="Nucleic acid-binding proteins"/>
    <property type="match status" value="1"/>
</dbReference>
<dbReference type="GO" id="GO:0003697">
    <property type="term" value="F:single-stranded DNA binding"/>
    <property type="evidence" value="ECO:0007669"/>
    <property type="project" value="UniProtKB-UniRule"/>
</dbReference>
<dbReference type="Proteomes" id="UP000287798">
    <property type="component" value="Unassembled WGS sequence"/>
</dbReference>
<dbReference type="GO" id="GO:0006269">
    <property type="term" value="P:DNA replication, synthesis of primer"/>
    <property type="evidence" value="ECO:0007669"/>
    <property type="project" value="UniProtKB-KW"/>
</dbReference>
<name>A0A426QLN3_9GAMM</name>
<accession>A0A426QLN3</accession>
<dbReference type="PROSITE" id="PS50935">
    <property type="entry name" value="SSB"/>
    <property type="match status" value="1"/>
</dbReference>
<reference evidence="5 6" key="1">
    <citation type="journal article" date="2010" name="Int. J. Syst. Evol. Microbiol.">
        <title>Thiohalobacter thiocyanaticus gen. nov., sp. nov., a moderately halophilic, sulfur-oxidizing gammaproteobacterium from hypersaline lakes, that utilizes thiocyanate.</title>
        <authorList>
            <person name="Sorokin D.Y."/>
            <person name="Kovaleva O.L."/>
            <person name="Tourova T.P."/>
            <person name="Muyzer G."/>
        </authorList>
    </citation>
    <scope>NUCLEOTIDE SEQUENCE [LARGE SCALE GENOMIC DNA]</scope>
    <source>
        <strain evidence="5 6">Hrh1</strain>
    </source>
</reference>
<comment type="similarity">
    <text evidence="4">Belongs to the PriB family.</text>
</comment>
<sequence>MARNQVLIEGRVSRAAQLRQSPAGIPIARFVLDHYSEQTQAGMRRQSRLRIAVIAAGTGLAEQAGRLERDDGVRVSGFLSRADSRSGDQRLVIHAEHIEYTGLEGSGD</sequence>
<proteinExistence type="inferred from homology"/>
<evidence type="ECO:0000313" key="5">
    <source>
        <dbReference type="EMBL" id="RRQ22668.1"/>
    </source>
</evidence>
<dbReference type="Pfam" id="PF22657">
    <property type="entry name" value="SSB_1"/>
    <property type="match status" value="1"/>
</dbReference>
<evidence type="ECO:0000256" key="2">
    <source>
        <dbReference type="ARBA" id="ARBA00022705"/>
    </source>
</evidence>
<dbReference type="Gene3D" id="2.40.50.140">
    <property type="entry name" value="Nucleic acid-binding proteins"/>
    <property type="match status" value="1"/>
</dbReference>
<dbReference type="RefSeq" id="WP_125182010.1">
    <property type="nucleotide sequence ID" value="NZ_QZMU01000001.1"/>
</dbReference>
<dbReference type="OrthoDB" id="9180733at2"/>
<keyword evidence="3 4" id="KW-0238">DNA-binding</keyword>
<dbReference type="InterPro" id="IPR023646">
    <property type="entry name" value="Prisomal_replication_PriB"/>
</dbReference>
<comment type="function">
    <text evidence="4">Involved in the restart of stalled replication forks, which reloads the replicative helicase on sites other than the origin of replication; the PriA-PriB pathway is the major replication restart pathway. During primosome assembly it facilitates complex formation between PriA and DnaT on DNA; stabilizes PriA on DNA. Stimulates the DNA unwinding activity of PriA helicase.</text>
</comment>